<organism evidence="2 3">
    <name type="scientific">Caenorhabditis briggsae</name>
    <dbReference type="NCBI Taxonomy" id="6238"/>
    <lineage>
        <taxon>Eukaryota</taxon>
        <taxon>Metazoa</taxon>
        <taxon>Ecdysozoa</taxon>
        <taxon>Nematoda</taxon>
        <taxon>Chromadorea</taxon>
        <taxon>Rhabditida</taxon>
        <taxon>Rhabditina</taxon>
        <taxon>Rhabditomorpha</taxon>
        <taxon>Rhabditoidea</taxon>
        <taxon>Rhabditidae</taxon>
        <taxon>Peloderinae</taxon>
        <taxon>Caenorhabditis</taxon>
    </lineage>
</organism>
<dbReference type="AlphaFoldDB" id="A0AAE9FD26"/>
<name>A0AAE9FD26_CAEBR</name>
<proteinExistence type="predicted"/>
<reference evidence="2 3" key="1">
    <citation type="submission" date="2022-04" db="EMBL/GenBank/DDBJ databases">
        <title>Chromosome-level reference genomes for two strains of Caenorhabditis briggsae: an improved platform for comparative genomics.</title>
        <authorList>
            <person name="Stevens L."/>
            <person name="Andersen E."/>
        </authorList>
    </citation>
    <scope>NUCLEOTIDE SEQUENCE [LARGE SCALE GENOMIC DNA]</scope>
    <source>
        <strain evidence="2">VX34</strain>
        <tissue evidence="2">Whole-organism</tissue>
    </source>
</reference>
<feature type="compositionally biased region" description="Basic residues" evidence="1">
    <location>
        <begin position="171"/>
        <end position="187"/>
    </location>
</feature>
<feature type="region of interest" description="Disordered" evidence="1">
    <location>
        <begin position="163"/>
        <end position="199"/>
    </location>
</feature>
<protein>
    <submittedName>
        <fullName evidence="2">Uncharacterized protein</fullName>
    </submittedName>
</protein>
<keyword evidence="3" id="KW-1185">Reference proteome</keyword>
<dbReference type="EMBL" id="CP092624">
    <property type="protein sequence ID" value="UMM38622.1"/>
    <property type="molecule type" value="Genomic_DNA"/>
</dbReference>
<evidence type="ECO:0000313" key="3">
    <source>
        <dbReference type="Proteomes" id="UP000829354"/>
    </source>
</evidence>
<accession>A0AAE9FD26</accession>
<dbReference type="Proteomes" id="UP000829354">
    <property type="component" value="Chromosome V"/>
</dbReference>
<evidence type="ECO:0000256" key="1">
    <source>
        <dbReference type="SAM" id="MobiDB-lite"/>
    </source>
</evidence>
<gene>
    <name evidence="2" type="ORF">L5515_009960</name>
</gene>
<sequence>MNFMSSTDPIMVRHGRRSTRKKRNSLLGSTFMTYYNAVDNFGSLETKNVFSPLASERMRRRPSQFDRAVHKAYAEPPQLFSGSSILDTIFHRIYWSIRAIQFKIFYKNEDMDLDEVVEKWELGVQPPSLESLTLKTQFSPKWIKYMYARFKNIIYSKTEVKGCHSQPLDRPRHHRSQHRSQRRHKTRTAMESRETRREHQCEPAHFESRWSWCS</sequence>
<evidence type="ECO:0000313" key="2">
    <source>
        <dbReference type="EMBL" id="UMM38622.1"/>
    </source>
</evidence>
<feature type="compositionally biased region" description="Basic and acidic residues" evidence="1">
    <location>
        <begin position="188"/>
        <end position="199"/>
    </location>
</feature>